<dbReference type="EMBL" id="SLTR01000001">
    <property type="protein sequence ID" value="TDB05622.1"/>
    <property type="molecule type" value="Genomic_DNA"/>
</dbReference>
<reference evidence="4 5" key="1">
    <citation type="submission" date="2019-03" db="EMBL/GenBank/DDBJ databases">
        <title>Halomonas marinisediminis sp. nov., a moderately halophilic bacterium isolated from the Bohai Gulf.</title>
        <authorList>
            <person name="Ji X."/>
        </authorList>
    </citation>
    <scope>NUCLEOTIDE SEQUENCE [LARGE SCALE GENOMIC DNA]</scope>
    <source>
        <strain evidence="4 5">204</strain>
    </source>
</reference>
<dbReference type="Pfam" id="PF02810">
    <property type="entry name" value="SEC-C"/>
    <property type="match status" value="1"/>
</dbReference>
<dbReference type="SUPFAM" id="SSF103642">
    <property type="entry name" value="Sec-C motif"/>
    <property type="match status" value="1"/>
</dbReference>
<keyword evidence="5" id="KW-1185">Reference proteome</keyword>
<dbReference type="InterPro" id="IPR004027">
    <property type="entry name" value="SEC_C_motif"/>
</dbReference>
<feature type="domain" description="YchJ-like middle NTF2-like" evidence="3">
    <location>
        <begin position="43"/>
        <end position="134"/>
    </location>
</feature>
<sequence length="164" mass="18210">MPSPSTTSPRVCPSACPCACPCDSGKPLDACCGRYHAGEPAPTPEALMRSRYSAFALNLTDYLLTSWHPDTRPVSLTADETTHWLRLQVVSSGEQGDEGWVTFRATFREGHQYGVLEEASRFRREAGHWRYLDGQPTVSRLKPGRNEACLCGSRRKFKRCCALG</sequence>
<evidence type="ECO:0000313" key="5">
    <source>
        <dbReference type="Proteomes" id="UP000294823"/>
    </source>
</evidence>
<evidence type="ECO:0000259" key="3">
    <source>
        <dbReference type="Pfam" id="PF17775"/>
    </source>
</evidence>
<dbReference type="PANTHER" id="PTHR33747:SF1">
    <property type="entry name" value="ADENYLATE CYCLASE-ASSOCIATED CAP C-TERMINAL DOMAIN-CONTAINING PROTEIN"/>
    <property type="match status" value="1"/>
</dbReference>
<comment type="similarity">
    <text evidence="1 2">Belongs to the UPF0225 family.</text>
</comment>
<dbReference type="InterPro" id="IPR032710">
    <property type="entry name" value="NTF2-like_dom_sf"/>
</dbReference>
<dbReference type="PANTHER" id="PTHR33747">
    <property type="entry name" value="UPF0225 PROTEIN SCO1677"/>
    <property type="match status" value="1"/>
</dbReference>
<dbReference type="Gene3D" id="3.10.450.50">
    <property type="match status" value="1"/>
</dbReference>
<evidence type="ECO:0000313" key="4">
    <source>
        <dbReference type="EMBL" id="TDB05622.1"/>
    </source>
</evidence>
<evidence type="ECO:0000256" key="2">
    <source>
        <dbReference type="HAMAP-Rule" id="MF_00612"/>
    </source>
</evidence>
<proteinExistence type="inferred from homology"/>
<dbReference type="HAMAP" id="MF_00612">
    <property type="entry name" value="UPF0225"/>
    <property type="match status" value="1"/>
</dbReference>
<protein>
    <recommendedName>
        <fullName evidence="2">UPF0225 protein E0702_01265</fullName>
    </recommendedName>
</protein>
<dbReference type="InterPro" id="IPR048469">
    <property type="entry name" value="YchJ-like_M"/>
</dbReference>
<dbReference type="InterPro" id="IPR023006">
    <property type="entry name" value="YchJ-like"/>
</dbReference>
<evidence type="ECO:0000256" key="1">
    <source>
        <dbReference type="ARBA" id="ARBA00010839"/>
    </source>
</evidence>
<name>A0ABY2DG44_9GAMM</name>
<dbReference type="Proteomes" id="UP000294823">
    <property type="component" value="Unassembled WGS sequence"/>
</dbReference>
<accession>A0ABY2DG44</accession>
<gene>
    <name evidence="4" type="ORF">E0702_01265</name>
</gene>
<organism evidence="4 5">
    <name type="scientific">Halomonas marinisediminis</name>
    <dbReference type="NCBI Taxonomy" id="2546095"/>
    <lineage>
        <taxon>Bacteria</taxon>
        <taxon>Pseudomonadati</taxon>
        <taxon>Pseudomonadota</taxon>
        <taxon>Gammaproteobacteria</taxon>
        <taxon>Oceanospirillales</taxon>
        <taxon>Halomonadaceae</taxon>
        <taxon>Halomonas</taxon>
    </lineage>
</organism>
<dbReference type="Pfam" id="PF17775">
    <property type="entry name" value="YchJ_M-like"/>
    <property type="match status" value="1"/>
</dbReference>
<comment type="caution">
    <text evidence="4">The sequence shown here is derived from an EMBL/GenBank/DDBJ whole genome shotgun (WGS) entry which is preliminary data.</text>
</comment>
<dbReference type="SUPFAM" id="SSF54427">
    <property type="entry name" value="NTF2-like"/>
    <property type="match status" value="1"/>
</dbReference>